<sequence length="104" mass="10891">MLPEVSEDDAKAQGDEEEQWRAGGAAAASSSTAAIAGRGGGRRARGGRRRHGGCWWYSARVSDESSVVRVAKTRSRSWTSAAQTADMLNLVGQCGVGVVVSLVL</sequence>
<protein>
    <submittedName>
        <fullName evidence="2">Uncharacterized protein</fullName>
    </submittedName>
</protein>
<keyword evidence="3" id="KW-1185">Reference proteome</keyword>
<feature type="region of interest" description="Disordered" evidence="1">
    <location>
        <begin position="1"/>
        <end position="50"/>
    </location>
</feature>
<name>A0A6A6C6Y5_ZASCE</name>
<evidence type="ECO:0000313" key="3">
    <source>
        <dbReference type="Proteomes" id="UP000799537"/>
    </source>
</evidence>
<evidence type="ECO:0000256" key="1">
    <source>
        <dbReference type="SAM" id="MobiDB-lite"/>
    </source>
</evidence>
<feature type="compositionally biased region" description="Low complexity" evidence="1">
    <location>
        <begin position="21"/>
        <end position="36"/>
    </location>
</feature>
<gene>
    <name evidence="2" type="ORF">M409DRAFT_58771</name>
</gene>
<dbReference type="EMBL" id="ML993616">
    <property type="protein sequence ID" value="KAF2162018.1"/>
    <property type="molecule type" value="Genomic_DNA"/>
</dbReference>
<accession>A0A6A6C6Y5</accession>
<dbReference type="GeneID" id="54567269"/>
<organism evidence="2 3">
    <name type="scientific">Zasmidium cellare ATCC 36951</name>
    <dbReference type="NCBI Taxonomy" id="1080233"/>
    <lineage>
        <taxon>Eukaryota</taxon>
        <taxon>Fungi</taxon>
        <taxon>Dikarya</taxon>
        <taxon>Ascomycota</taxon>
        <taxon>Pezizomycotina</taxon>
        <taxon>Dothideomycetes</taxon>
        <taxon>Dothideomycetidae</taxon>
        <taxon>Mycosphaerellales</taxon>
        <taxon>Mycosphaerellaceae</taxon>
        <taxon>Zasmidium</taxon>
    </lineage>
</organism>
<dbReference type="RefSeq" id="XP_033662907.1">
    <property type="nucleotide sequence ID" value="XM_033813997.1"/>
</dbReference>
<evidence type="ECO:0000313" key="2">
    <source>
        <dbReference type="EMBL" id="KAF2162018.1"/>
    </source>
</evidence>
<feature type="compositionally biased region" description="Basic residues" evidence="1">
    <location>
        <begin position="40"/>
        <end position="50"/>
    </location>
</feature>
<proteinExistence type="predicted"/>
<reference evidence="2" key="1">
    <citation type="journal article" date="2020" name="Stud. Mycol.">
        <title>101 Dothideomycetes genomes: a test case for predicting lifestyles and emergence of pathogens.</title>
        <authorList>
            <person name="Haridas S."/>
            <person name="Albert R."/>
            <person name="Binder M."/>
            <person name="Bloem J."/>
            <person name="Labutti K."/>
            <person name="Salamov A."/>
            <person name="Andreopoulos B."/>
            <person name="Baker S."/>
            <person name="Barry K."/>
            <person name="Bills G."/>
            <person name="Bluhm B."/>
            <person name="Cannon C."/>
            <person name="Castanera R."/>
            <person name="Culley D."/>
            <person name="Daum C."/>
            <person name="Ezra D."/>
            <person name="Gonzalez J."/>
            <person name="Henrissat B."/>
            <person name="Kuo A."/>
            <person name="Liang C."/>
            <person name="Lipzen A."/>
            <person name="Lutzoni F."/>
            <person name="Magnuson J."/>
            <person name="Mondo S."/>
            <person name="Nolan M."/>
            <person name="Ohm R."/>
            <person name="Pangilinan J."/>
            <person name="Park H.-J."/>
            <person name="Ramirez L."/>
            <person name="Alfaro M."/>
            <person name="Sun H."/>
            <person name="Tritt A."/>
            <person name="Yoshinaga Y."/>
            <person name="Zwiers L.-H."/>
            <person name="Turgeon B."/>
            <person name="Goodwin S."/>
            <person name="Spatafora J."/>
            <person name="Crous P."/>
            <person name="Grigoriev I."/>
        </authorList>
    </citation>
    <scope>NUCLEOTIDE SEQUENCE</scope>
    <source>
        <strain evidence="2">ATCC 36951</strain>
    </source>
</reference>
<dbReference type="Proteomes" id="UP000799537">
    <property type="component" value="Unassembled WGS sequence"/>
</dbReference>
<dbReference type="AlphaFoldDB" id="A0A6A6C6Y5"/>